<accession>A0A932YYQ7</accession>
<dbReference type="GO" id="GO:0005829">
    <property type="term" value="C:cytosol"/>
    <property type="evidence" value="ECO:0007669"/>
    <property type="project" value="TreeGrafter"/>
</dbReference>
<dbReference type="GO" id="GO:0006355">
    <property type="term" value="P:regulation of DNA-templated transcription"/>
    <property type="evidence" value="ECO:0007669"/>
    <property type="project" value="TreeGrafter"/>
</dbReference>
<comment type="caution">
    <text evidence="10">The sequence shown here is derived from an EMBL/GenBank/DDBJ whole genome shotgun (WGS) entry which is preliminary data.</text>
</comment>
<dbReference type="AlphaFoldDB" id="A0A932YYQ7"/>
<evidence type="ECO:0000256" key="2">
    <source>
        <dbReference type="ARBA" id="ARBA00022490"/>
    </source>
</evidence>
<dbReference type="GO" id="GO:0000156">
    <property type="term" value="F:phosphorelay response regulator activity"/>
    <property type="evidence" value="ECO:0007669"/>
    <property type="project" value="TreeGrafter"/>
</dbReference>
<evidence type="ECO:0000259" key="9">
    <source>
        <dbReference type="PROSITE" id="PS50110"/>
    </source>
</evidence>
<comment type="subcellular location">
    <subcellularLocation>
        <location evidence="1">Cytoplasm</location>
    </subcellularLocation>
</comment>
<dbReference type="SUPFAM" id="SSF52172">
    <property type="entry name" value="CheY-like"/>
    <property type="match status" value="1"/>
</dbReference>
<keyword evidence="7" id="KW-0804">Transcription</keyword>
<evidence type="ECO:0000256" key="1">
    <source>
        <dbReference type="ARBA" id="ARBA00004496"/>
    </source>
</evidence>
<feature type="modified residue" description="4-aspartylphosphate" evidence="8">
    <location>
        <position position="51"/>
    </location>
</feature>
<dbReference type="InterPro" id="IPR001789">
    <property type="entry name" value="Sig_transdc_resp-reg_receiver"/>
</dbReference>
<evidence type="ECO:0000256" key="8">
    <source>
        <dbReference type="PROSITE-ProRule" id="PRU00169"/>
    </source>
</evidence>
<dbReference type="InterPro" id="IPR011006">
    <property type="entry name" value="CheY-like_superfamily"/>
</dbReference>
<dbReference type="PROSITE" id="PS50110">
    <property type="entry name" value="RESPONSE_REGULATORY"/>
    <property type="match status" value="1"/>
</dbReference>
<evidence type="ECO:0000256" key="7">
    <source>
        <dbReference type="ARBA" id="ARBA00023163"/>
    </source>
</evidence>
<dbReference type="EMBL" id="JACQMJ010000008">
    <property type="protein sequence ID" value="MBI4132440.1"/>
    <property type="molecule type" value="Genomic_DNA"/>
</dbReference>
<keyword evidence="4" id="KW-0902">Two-component regulatory system</keyword>
<evidence type="ECO:0000256" key="4">
    <source>
        <dbReference type="ARBA" id="ARBA00023012"/>
    </source>
</evidence>
<protein>
    <submittedName>
        <fullName evidence="10">Response regulator</fullName>
    </submittedName>
</protein>
<gene>
    <name evidence="10" type="ORF">HY474_02295</name>
</gene>
<dbReference type="SMART" id="SM00448">
    <property type="entry name" value="REC"/>
    <property type="match status" value="1"/>
</dbReference>
<reference evidence="10" key="1">
    <citation type="submission" date="2020-07" db="EMBL/GenBank/DDBJ databases">
        <title>Huge and variable diversity of episymbiotic CPR bacteria and DPANN archaea in groundwater ecosystems.</title>
        <authorList>
            <person name="He C.Y."/>
            <person name="Keren R."/>
            <person name="Whittaker M."/>
            <person name="Farag I.F."/>
            <person name="Doudna J."/>
            <person name="Cate J.H.D."/>
            <person name="Banfield J.F."/>
        </authorList>
    </citation>
    <scope>NUCLEOTIDE SEQUENCE</scope>
    <source>
        <strain evidence="10">NC_groundwater_1226_Ag_S-0.1um_59_124</strain>
    </source>
</reference>
<organism evidence="10 11">
    <name type="scientific">Candidatus Sungiibacteriota bacterium</name>
    <dbReference type="NCBI Taxonomy" id="2750080"/>
    <lineage>
        <taxon>Bacteria</taxon>
        <taxon>Candidatus Sungiibacteriota</taxon>
    </lineage>
</organism>
<evidence type="ECO:0000256" key="3">
    <source>
        <dbReference type="ARBA" id="ARBA00022553"/>
    </source>
</evidence>
<evidence type="ECO:0000256" key="5">
    <source>
        <dbReference type="ARBA" id="ARBA00023015"/>
    </source>
</evidence>
<evidence type="ECO:0000313" key="10">
    <source>
        <dbReference type="EMBL" id="MBI4132440.1"/>
    </source>
</evidence>
<name>A0A932YYQ7_9BACT</name>
<feature type="domain" description="Response regulatory" evidence="9">
    <location>
        <begin position="2"/>
        <end position="117"/>
    </location>
</feature>
<dbReference type="Proteomes" id="UP000704960">
    <property type="component" value="Unassembled WGS sequence"/>
</dbReference>
<keyword evidence="2" id="KW-0963">Cytoplasm</keyword>
<proteinExistence type="predicted"/>
<dbReference type="PANTHER" id="PTHR48111:SF39">
    <property type="entry name" value="TRANSCRIPTIONAL REGULATORY PROTEIN CPXR"/>
    <property type="match status" value="1"/>
</dbReference>
<keyword evidence="3 8" id="KW-0597">Phosphoprotein</keyword>
<evidence type="ECO:0000256" key="6">
    <source>
        <dbReference type="ARBA" id="ARBA00023125"/>
    </source>
</evidence>
<dbReference type="GO" id="GO:0032993">
    <property type="term" value="C:protein-DNA complex"/>
    <property type="evidence" value="ECO:0007669"/>
    <property type="project" value="TreeGrafter"/>
</dbReference>
<dbReference type="InterPro" id="IPR039420">
    <property type="entry name" value="WalR-like"/>
</dbReference>
<evidence type="ECO:0000313" key="11">
    <source>
        <dbReference type="Proteomes" id="UP000704960"/>
    </source>
</evidence>
<sequence length="127" mass="13634">MHILIVDDDPYVTDRYAQALRGAGYGVSVCHDGEAALAEISRGGYDLVFIDVVLPGRDGFGVLGALERRGAAHPPIVLLTNLGRREDVERGFLLGAVDYLVKARAAPADLVLKAEQVLGRAVLKETH</sequence>
<dbReference type="PANTHER" id="PTHR48111">
    <property type="entry name" value="REGULATOR OF RPOS"/>
    <property type="match status" value="1"/>
</dbReference>
<keyword evidence="5" id="KW-0805">Transcription regulation</keyword>
<keyword evidence="6" id="KW-0238">DNA-binding</keyword>
<dbReference type="Gene3D" id="3.40.50.2300">
    <property type="match status" value="1"/>
</dbReference>
<dbReference type="Pfam" id="PF00072">
    <property type="entry name" value="Response_reg"/>
    <property type="match status" value="1"/>
</dbReference>
<dbReference type="GO" id="GO:0000976">
    <property type="term" value="F:transcription cis-regulatory region binding"/>
    <property type="evidence" value="ECO:0007669"/>
    <property type="project" value="TreeGrafter"/>
</dbReference>